<feature type="region of interest" description="Disordered" evidence="1">
    <location>
        <begin position="139"/>
        <end position="162"/>
    </location>
</feature>
<dbReference type="AlphaFoldDB" id="A0A4P9ZVN3"/>
<name>A0A4P9ZVN3_9FUNG</name>
<feature type="region of interest" description="Disordered" evidence="1">
    <location>
        <begin position="444"/>
        <end position="491"/>
    </location>
</feature>
<feature type="compositionally biased region" description="Low complexity" evidence="1">
    <location>
        <begin position="151"/>
        <end position="162"/>
    </location>
</feature>
<evidence type="ECO:0000313" key="2">
    <source>
        <dbReference type="EMBL" id="RKP37657.1"/>
    </source>
</evidence>
<evidence type="ECO:0008006" key="4">
    <source>
        <dbReference type="Google" id="ProtNLM"/>
    </source>
</evidence>
<dbReference type="Pfam" id="PF03134">
    <property type="entry name" value="TB2_DP1_HVA22"/>
    <property type="match status" value="1"/>
</dbReference>
<feature type="compositionally biased region" description="Low complexity" evidence="1">
    <location>
        <begin position="288"/>
        <end position="302"/>
    </location>
</feature>
<feature type="compositionally biased region" description="Polar residues" evidence="1">
    <location>
        <begin position="1"/>
        <end position="12"/>
    </location>
</feature>
<gene>
    <name evidence="2" type="ORF">BJ085DRAFT_33299</name>
</gene>
<evidence type="ECO:0000313" key="3">
    <source>
        <dbReference type="Proteomes" id="UP000268162"/>
    </source>
</evidence>
<organism evidence="2 3">
    <name type="scientific">Dimargaris cristalligena</name>
    <dbReference type="NCBI Taxonomy" id="215637"/>
    <lineage>
        <taxon>Eukaryota</taxon>
        <taxon>Fungi</taxon>
        <taxon>Fungi incertae sedis</taxon>
        <taxon>Zoopagomycota</taxon>
        <taxon>Kickxellomycotina</taxon>
        <taxon>Dimargaritomycetes</taxon>
        <taxon>Dimargaritales</taxon>
        <taxon>Dimargaritaceae</taxon>
        <taxon>Dimargaris</taxon>
    </lineage>
</organism>
<feature type="compositionally biased region" description="Polar residues" evidence="1">
    <location>
        <begin position="459"/>
        <end position="472"/>
    </location>
</feature>
<proteinExistence type="predicted"/>
<dbReference type="EMBL" id="ML002463">
    <property type="protein sequence ID" value="RKP37657.1"/>
    <property type="molecule type" value="Genomic_DNA"/>
</dbReference>
<evidence type="ECO:0000256" key="1">
    <source>
        <dbReference type="SAM" id="MobiDB-lite"/>
    </source>
</evidence>
<dbReference type="InterPro" id="IPR004345">
    <property type="entry name" value="TB2_DP1_HVA22"/>
</dbReference>
<feature type="region of interest" description="Disordered" evidence="1">
    <location>
        <begin position="363"/>
        <end position="394"/>
    </location>
</feature>
<reference evidence="3" key="1">
    <citation type="journal article" date="2018" name="Nat. Microbiol.">
        <title>Leveraging single-cell genomics to expand the fungal tree of life.</title>
        <authorList>
            <person name="Ahrendt S.R."/>
            <person name="Quandt C.A."/>
            <person name="Ciobanu D."/>
            <person name="Clum A."/>
            <person name="Salamov A."/>
            <person name="Andreopoulos B."/>
            <person name="Cheng J.F."/>
            <person name="Woyke T."/>
            <person name="Pelin A."/>
            <person name="Henrissat B."/>
            <person name="Reynolds N.K."/>
            <person name="Benny G.L."/>
            <person name="Smith M.E."/>
            <person name="James T.Y."/>
            <person name="Grigoriev I.V."/>
        </authorList>
    </citation>
    <scope>NUCLEOTIDE SEQUENCE [LARGE SCALE GENOMIC DNA]</scope>
    <source>
        <strain evidence="3">RSA 468</strain>
    </source>
</reference>
<keyword evidence="3" id="KW-1185">Reference proteome</keyword>
<feature type="region of interest" description="Disordered" evidence="1">
    <location>
        <begin position="285"/>
        <end position="312"/>
    </location>
</feature>
<accession>A0A4P9ZVN3</accession>
<dbReference type="Proteomes" id="UP000268162">
    <property type="component" value="Unassembled WGS sequence"/>
</dbReference>
<protein>
    <recommendedName>
        <fullName evidence="4">TB2/DP1, HVA22 family-domain-containing protein</fullName>
    </recommendedName>
</protein>
<sequence length="558" mass="61576">MFGTLVPSSQHDSPPRSGPPQLQAAALLNQRLTRLECRLPFHWQARYQKVRLTLVITCSKLEAFLHKQFLYQLIIRRTGIPPLLLFFITLVLSAALTRRLYIHTASTIFQTIGFVYPALKTVQTLLSLDGETVDICAPNQRPSELHGPSEAANPSPSDSPTSAPDLDPLFAAYTTWSSRPSEWDYQPTSANGGNLNEWPKNSQTSRRWLLYWLLYGSLQLADHSFDWLLRFMPYYTVLRIVAVAWAQHPWSTTTQSFYRRVALPAYAYWLNLRVRRQAAGGPGLIDRTPAATTTQATAVASTPDSFEPHPSNLRVETKFDSVSRRASLSLNAGSTMSSPASVGHMSDTPVILLQAAARQSWDVSSQSDASDYTPTRRSTLGLSGHHPSLRIPSDNLLDPLTQPLYCMDSTSSNLTSPQFFQSPAAGPYNNVSANTFLWSDGGSHFNQTPTGSLRRRSQFQRASTPSQQTPLASTPMVRSRTSSSSTSTSTSAPLIRISARMSIPPDFLTDIPNYLSTSGSVGDASLGSTPVRAPTTLDYRELHVDPAFQPFSDMTTKC</sequence>
<feature type="compositionally biased region" description="Polar residues" evidence="1">
    <location>
        <begin position="363"/>
        <end position="381"/>
    </location>
</feature>
<feature type="region of interest" description="Disordered" evidence="1">
    <location>
        <begin position="1"/>
        <end position="20"/>
    </location>
</feature>
<feature type="compositionally biased region" description="Low complexity" evidence="1">
    <location>
        <begin position="478"/>
        <end position="491"/>
    </location>
</feature>